<name>A0A0D2G004_9EURO</name>
<sequence>MSTPTQQFSNLCLPDDTPDQRVAEEMRFERTTLEERKIIIRDIIASFEPRHLPSELFPDDALQRITAEQGSRRSSEWTIHDDLKASLMQWCCHDQGGWTLLTRMHGPAIRALTFEQKVERRLEEQFEAYDALFSIPPGSANQVRGRVLEICHEIGMIIEEVEADINTRSGSHYNAAKILLETLSQVCDRHANVPFVRRSGRLEGTSAGAGAETVPTLYQALIGSAATPFILDALDTVQGKWPRSLGTDEAQTTMRRINELLVENGAPPGYLTQFQALMAE</sequence>
<evidence type="ECO:0000313" key="1">
    <source>
        <dbReference type="EMBL" id="KIW72060.1"/>
    </source>
</evidence>
<dbReference type="HOGENOM" id="CLU_086711_0_0_1"/>
<accession>A0A0D2G004</accession>
<protein>
    <submittedName>
        <fullName evidence="1">Uncharacterized protein</fullName>
    </submittedName>
</protein>
<dbReference type="EMBL" id="KN846956">
    <property type="protein sequence ID" value="KIW72060.1"/>
    <property type="molecule type" value="Genomic_DNA"/>
</dbReference>
<proteinExistence type="predicted"/>
<dbReference type="AlphaFoldDB" id="A0A0D2G004"/>
<organism evidence="1 2">
    <name type="scientific">Phialophora macrospora</name>
    <dbReference type="NCBI Taxonomy" id="1851006"/>
    <lineage>
        <taxon>Eukaryota</taxon>
        <taxon>Fungi</taxon>
        <taxon>Dikarya</taxon>
        <taxon>Ascomycota</taxon>
        <taxon>Pezizomycotina</taxon>
        <taxon>Eurotiomycetes</taxon>
        <taxon>Chaetothyriomycetidae</taxon>
        <taxon>Chaetothyriales</taxon>
        <taxon>Herpotrichiellaceae</taxon>
        <taxon>Phialophora</taxon>
    </lineage>
</organism>
<keyword evidence="2" id="KW-1185">Reference proteome</keyword>
<gene>
    <name evidence="1" type="ORF">PV04_00282</name>
</gene>
<dbReference type="Proteomes" id="UP000054266">
    <property type="component" value="Unassembled WGS sequence"/>
</dbReference>
<reference evidence="1 2" key="1">
    <citation type="submission" date="2015-01" db="EMBL/GenBank/DDBJ databases">
        <title>The Genome Sequence of Capronia semiimmersa CBS27337.</title>
        <authorList>
            <consortium name="The Broad Institute Genomics Platform"/>
            <person name="Cuomo C."/>
            <person name="de Hoog S."/>
            <person name="Gorbushina A."/>
            <person name="Stielow B."/>
            <person name="Teixiera M."/>
            <person name="Abouelleil A."/>
            <person name="Chapman S.B."/>
            <person name="Priest M."/>
            <person name="Young S.K."/>
            <person name="Wortman J."/>
            <person name="Nusbaum C."/>
            <person name="Birren B."/>
        </authorList>
    </citation>
    <scope>NUCLEOTIDE SEQUENCE [LARGE SCALE GENOMIC DNA]</scope>
    <source>
        <strain evidence="1 2">CBS 27337</strain>
    </source>
</reference>
<evidence type="ECO:0000313" key="2">
    <source>
        <dbReference type="Proteomes" id="UP000054266"/>
    </source>
</evidence>